<accession>A0AA48QYW7</accession>
<name>A0AA48QYW7_9TREE</name>
<protein>
    <submittedName>
        <fullName evidence="2">Uncharacterized protein</fullName>
    </submittedName>
</protein>
<keyword evidence="3" id="KW-1185">Reference proteome</keyword>
<dbReference type="EMBL" id="AP028219">
    <property type="protein sequence ID" value="BEI94801.1"/>
    <property type="molecule type" value="Genomic_DNA"/>
</dbReference>
<organism evidence="2 3">
    <name type="scientific">Cutaneotrichosporon cavernicola</name>
    <dbReference type="NCBI Taxonomy" id="279322"/>
    <lineage>
        <taxon>Eukaryota</taxon>
        <taxon>Fungi</taxon>
        <taxon>Dikarya</taxon>
        <taxon>Basidiomycota</taxon>
        <taxon>Agaricomycotina</taxon>
        <taxon>Tremellomycetes</taxon>
        <taxon>Trichosporonales</taxon>
        <taxon>Trichosporonaceae</taxon>
        <taxon>Cutaneotrichosporon</taxon>
    </lineage>
</organism>
<sequence>MSFPAQGRQPVRPARSTFRMPGRAAPSPPVGVEPASARIPHLPLQLGPLPNPPLQRHPTVPARASASTKGHVARSSLSNTTPTYTPHYVSSYLSSQLSAQQLNQLAAQQLSTQQSNAQTLIVHPPRHRSLSIQSYHALMPEHAAVTDLAVPEEDETDLPYSRGGGELAVRADHTGRRCSVIAITPSVGRKAKCHYDPFARRHTLMQTTSLADMDGDSVLSSYSSGGASGVFVRSEGSHWTVVDEGSVRSLSSARIGQLV</sequence>
<feature type="region of interest" description="Disordered" evidence="1">
    <location>
        <begin position="58"/>
        <end position="81"/>
    </location>
</feature>
<dbReference type="AlphaFoldDB" id="A0AA48QYW7"/>
<dbReference type="GeneID" id="85498671"/>
<dbReference type="Proteomes" id="UP001233271">
    <property type="component" value="Chromosome 7b"/>
</dbReference>
<dbReference type="KEGG" id="ccac:CcaHIS019_0703820"/>
<gene>
    <name evidence="2" type="ORF">CcaverHIS019_0703820</name>
</gene>
<evidence type="ECO:0000313" key="2">
    <source>
        <dbReference type="EMBL" id="BEI94801.1"/>
    </source>
</evidence>
<dbReference type="RefSeq" id="XP_060460066.1">
    <property type="nucleotide sequence ID" value="XM_060603809.1"/>
</dbReference>
<feature type="region of interest" description="Disordered" evidence="1">
    <location>
        <begin position="1"/>
        <end position="34"/>
    </location>
</feature>
<evidence type="ECO:0000313" key="3">
    <source>
        <dbReference type="Proteomes" id="UP001233271"/>
    </source>
</evidence>
<evidence type="ECO:0000256" key="1">
    <source>
        <dbReference type="SAM" id="MobiDB-lite"/>
    </source>
</evidence>
<proteinExistence type="predicted"/>
<reference evidence="2" key="1">
    <citation type="journal article" date="2023" name="BMC Genomics">
        <title>Chromosome-level genome assemblies of Cutaneotrichosporon spp. (Trichosporonales, Basidiomycota) reveal imbalanced evolution between nucleotide sequences and chromosome synteny.</title>
        <authorList>
            <person name="Kobayashi Y."/>
            <person name="Kayamori A."/>
            <person name="Aoki K."/>
            <person name="Shiwa Y."/>
            <person name="Matsutani M."/>
            <person name="Fujita N."/>
            <person name="Sugita T."/>
            <person name="Iwasaki W."/>
            <person name="Tanaka N."/>
            <person name="Takashima M."/>
        </authorList>
    </citation>
    <scope>NUCLEOTIDE SEQUENCE</scope>
    <source>
        <strain evidence="2">HIS019</strain>
    </source>
</reference>